<evidence type="ECO:0000313" key="2">
    <source>
        <dbReference type="Proteomes" id="UP001360953"/>
    </source>
</evidence>
<protein>
    <submittedName>
        <fullName evidence="1">Uncharacterized protein</fullName>
    </submittedName>
</protein>
<dbReference type="PANTHER" id="PTHR42085:SF1">
    <property type="entry name" value="F-BOX DOMAIN-CONTAINING PROTEIN"/>
    <property type="match status" value="1"/>
</dbReference>
<keyword evidence="2" id="KW-1185">Reference proteome</keyword>
<dbReference type="RefSeq" id="XP_066653625.1">
    <property type="nucleotide sequence ID" value="XM_066800736.1"/>
</dbReference>
<dbReference type="Proteomes" id="UP001360953">
    <property type="component" value="Unassembled WGS sequence"/>
</dbReference>
<dbReference type="PANTHER" id="PTHR42085">
    <property type="entry name" value="F-BOX DOMAIN-CONTAINING PROTEIN"/>
    <property type="match status" value="1"/>
</dbReference>
<gene>
    <name evidence="1" type="ORF">J3D65DRAFT_629351</name>
</gene>
<organism evidence="1 2">
    <name type="scientific">Phyllosticta citribraziliensis</name>
    <dbReference type="NCBI Taxonomy" id="989973"/>
    <lineage>
        <taxon>Eukaryota</taxon>
        <taxon>Fungi</taxon>
        <taxon>Dikarya</taxon>
        <taxon>Ascomycota</taxon>
        <taxon>Pezizomycotina</taxon>
        <taxon>Dothideomycetes</taxon>
        <taxon>Dothideomycetes incertae sedis</taxon>
        <taxon>Botryosphaeriales</taxon>
        <taxon>Phyllostictaceae</taxon>
        <taxon>Phyllosticta</taxon>
    </lineage>
</organism>
<reference evidence="1 2" key="1">
    <citation type="submission" date="2024-04" db="EMBL/GenBank/DDBJ databases">
        <title>Phyllosticta paracitricarpa is synonymous to the EU quarantine fungus P. citricarpa based on phylogenomic analyses.</title>
        <authorList>
            <consortium name="Lawrence Berkeley National Laboratory"/>
            <person name="Van ingen-buijs V.A."/>
            <person name="Van westerhoven A.C."/>
            <person name="Haridas S."/>
            <person name="Skiadas P."/>
            <person name="Martin F."/>
            <person name="Groenewald J.Z."/>
            <person name="Crous P.W."/>
            <person name="Seidl M.F."/>
        </authorList>
    </citation>
    <scope>NUCLEOTIDE SEQUENCE [LARGE SCALE GENOMIC DNA]</scope>
    <source>
        <strain evidence="1 2">CPC 17464</strain>
    </source>
</reference>
<comment type="caution">
    <text evidence="1">The sequence shown here is derived from an EMBL/GenBank/DDBJ whole genome shotgun (WGS) entry which is preliminary data.</text>
</comment>
<dbReference type="InterPro" id="IPR038883">
    <property type="entry name" value="AN11006-like"/>
</dbReference>
<dbReference type="GeneID" id="92033642"/>
<accession>A0ABR1LLV3</accession>
<dbReference type="EMBL" id="JBBPEH010000008">
    <property type="protein sequence ID" value="KAK7534900.1"/>
    <property type="molecule type" value="Genomic_DNA"/>
</dbReference>
<name>A0ABR1LLV3_9PEZI</name>
<evidence type="ECO:0000313" key="1">
    <source>
        <dbReference type="EMBL" id="KAK7534900.1"/>
    </source>
</evidence>
<proteinExistence type="predicted"/>
<sequence>MLTLATISWAIPPMWTLLGAFVLSLPLLAICYKNHLQTTPYSKASFFDLPPEIRDMVYEELIDSKCTPTFPAPVPHSPQRLRFGWPLQKKKPSFNRYGILLASRQVHKEFTAVMCKKALFVFQVEDSAKEMTGSLWPLDQDTMTKVRNCEIRVIATSTMLGSRDPRTMPREWELRERVCDVLSSMAKVNSLRLHVHAQPDRLWNPLWLWSAVSQQFKCVDKPTFTEITFGLESWTLGENCLKRDADGKWKWRCQAGDHVVMDDPEGWQPIREFCAALYWECQVCQQRAAS</sequence>